<name>A0A6J2X2R2_SITOR</name>
<accession>A0A6J2X2R2</accession>
<dbReference type="InParanoid" id="A0A6J2X2R2"/>
<evidence type="ECO:0000256" key="1">
    <source>
        <dbReference type="SAM" id="MobiDB-lite"/>
    </source>
</evidence>
<feature type="region of interest" description="Disordered" evidence="1">
    <location>
        <begin position="88"/>
        <end position="108"/>
    </location>
</feature>
<proteinExistence type="predicted"/>
<dbReference type="RefSeq" id="XP_030745265.1">
    <property type="nucleotide sequence ID" value="XM_030889405.1"/>
</dbReference>
<dbReference type="AlphaFoldDB" id="A0A6J2X2R2"/>
<organism evidence="2 3">
    <name type="scientific">Sitophilus oryzae</name>
    <name type="common">Rice weevil</name>
    <name type="synonym">Curculio oryzae</name>
    <dbReference type="NCBI Taxonomy" id="7048"/>
    <lineage>
        <taxon>Eukaryota</taxon>
        <taxon>Metazoa</taxon>
        <taxon>Ecdysozoa</taxon>
        <taxon>Arthropoda</taxon>
        <taxon>Hexapoda</taxon>
        <taxon>Insecta</taxon>
        <taxon>Pterygota</taxon>
        <taxon>Neoptera</taxon>
        <taxon>Endopterygota</taxon>
        <taxon>Coleoptera</taxon>
        <taxon>Polyphaga</taxon>
        <taxon>Cucujiformia</taxon>
        <taxon>Curculionidae</taxon>
        <taxon>Dryophthorinae</taxon>
        <taxon>Sitophilus</taxon>
    </lineage>
</organism>
<dbReference type="KEGG" id="soy:115874297"/>
<keyword evidence="2" id="KW-1185">Reference proteome</keyword>
<dbReference type="GeneID" id="115874297"/>
<sequence>MRRSGKEQGEYIPAPTTSNRDSYYGMGQKMAKKGNVSSTKQKEKRKTYNYVGPRKDPNNYRGISVTSTMSRLYEKILRNLIEEEYSSYEEEKQNGFRGGRSCTDNILH</sequence>
<evidence type="ECO:0000313" key="3">
    <source>
        <dbReference type="RefSeq" id="XP_030745265.1"/>
    </source>
</evidence>
<protein>
    <submittedName>
        <fullName evidence="3">Uncharacterized protein LOC115874297</fullName>
    </submittedName>
</protein>
<gene>
    <name evidence="3" type="primary">LOC115874297</name>
</gene>
<feature type="region of interest" description="Disordered" evidence="1">
    <location>
        <begin position="1"/>
        <end position="62"/>
    </location>
</feature>
<reference evidence="3" key="1">
    <citation type="submission" date="2025-08" db="UniProtKB">
        <authorList>
            <consortium name="RefSeq"/>
        </authorList>
    </citation>
    <scope>IDENTIFICATION</scope>
    <source>
        <tissue evidence="3">Gonads</tissue>
    </source>
</reference>
<dbReference type="Proteomes" id="UP000504635">
    <property type="component" value="Unplaced"/>
</dbReference>
<evidence type="ECO:0000313" key="2">
    <source>
        <dbReference type="Proteomes" id="UP000504635"/>
    </source>
</evidence>